<evidence type="ECO:0000256" key="1">
    <source>
        <dbReference type="SAM" id="Phobius"/>
    </source>
</evidence>
<dbReference type="Proteomes" id="UP000181728">
    <property type="component" value="Unassembled WGS sequence"/>
</dbReference>
<name>A0A6N4A085_OENOE</name>
<dbReference type="EMBL" id="MLOK01000050">
    <property type="protein sequence ID" value="OIM20744.1"/>
    <property type="molecule type" value="Genomic_DNA"/>
</dbReference>
<keyword evidence="1" id="KW-1133">Transmembrane helix</keyword>
<dbReference type="AlphaFoldDB" id="A0A6N4A085"/>
<keyword evidence="1" id="KW-0472">Membrane</keyword>
<comment type="caution">
    <text evidence="2">The sequence shown here is derived from an EMBL/GenBank/DDBJ whole genome shotgun (WGS) entry which is preliminary data.</text>
</comment>
<gene>
    <name evidence="2" type="ORF">ATX59_07450</name>
</gene>
<organism evidence="2 3">
    <name type="scientific">Oenococcus oeni</name>
    <name type="common">Leuconostoc oenos</name>
    <dbReference type="NCBI Taxonomy" id="1247"/>
    <lineage>
        <taxon>Bacteria</taxon>
        <taxon>Bacillati</taxon>
        <taxon>Bacillota</taxon>
        <taxon>Bacilli</taxon>
        <taxon>Lactobacillales</taxon>
        <taxon>Lactobacillaceae</taxon>
        <taxon>Oenococcus</taxon>
    </lineage>
</organism>
<proteinExistence type="predicted"/>
<reference evidence="2 3" key="1">
    <citation type="journal article" date="2016" name="BMC Genomics">
        <title>Consensus pan-genome assembly of the specialised wine bacterium Oenococcus oeni.</title>
        <authorList>
            <person name="Sternes P.R."/>
            <person name="Borneman A.R."/>
        </authorList>
    </citation>
    <scope>NUCLEOTIDE SEQUENCE [LARGE SCALE GENOMIC DNA]</scope>
    <source>
        <strain evidence="2 3">AWRIB661</strain>
    </source>
</reference>
<feature type="transmembrane region" description="Helical" evidence="1">
    <location>
        <begin position="7"/>
        <end position="27"/>
    </location>
</feature>
<evidence type="ECO:0000313" key="2">
    <source>
        <dbReference type="EMBL" id="OIM20744.1"/>
    </source>
</evidence>
<accession>A0A6N4A085</accession>
<keyword evidence="1" id="KW-0812">Transmembrane</keyword>
<evidence type="ECO:0000313" key="3">
    <source>
        <dbReference type="Proteomes" id="UP000181728"/>
    </source>
</evidence>
<protein>
    <submittedName>
        <fullName evidence="2">Uncharacterized protein</fullName>
    </submittedName>
</protein>
<sequence>MENIKRIIKLVNAQLILIFLNFILAIFRTQSVSKLKIRTALMQLISNLFFIPVKMLDNNIRDDLEINSKRKLIEVLMTPEF</sequence>